<dbReference type="Pfam" id="PF03908">
    <property type="entry name" value="Sec20"/>
    <property type="match status" value="1"/>
</dbReference>
<sequence length="374" mass="41237">MAVLEISQRLASLTDTHKECMSLISRLSKLDTPGNDSTRTELANVIHQSLRDAESELELLSAQVEDEVGDGAQVALKSKVAKMGEDLKIARLQYRKAQLFAKRNALAAEKREREALLGGSGKSTPDSITGKRKGNQKLSQNDLILHASTDITTALRRTHTLLQSELSRSQFATETLNTSTAALQDLTHRYSAFDDIISSSRALISDLVRKNKSDRWYYEKAIQILLILLIWLVIRRLLWGPIYLVLGVPFRMTWWGLSLAAGGLGVGGRGEISQGAGMGMGVVTTVQVAGIPESMLETEPPGGRATPVLGEGEKSMKEQVEGVIYGEPGLEVEKVEMEKAKPADRSPKHRSMEYNPEEERQAREKGHPETHDEL</sequence>
<feature type="domain" description="Sec20 C-terminal" evidence="11">
    <location>
        <begin position="148"/>
        <end position="237"/>
    </location>
</feature>
<keyword evidence="8" id="KW-0472">Membrane</keyword>
<dbReference type="GO" id="GO:0006890">
    <property type="term" value="P:retrograde vesicle-mediated transport, Golgi to endoplasmic reticulum"/>
    <property type="evidence" value="ECO:0007669"/>
    <property type="project" value="InterPro"/>
</dbReference>
<protein>
    <recommendedName>
        <fullName evidence="11">Sec20 C-terminal domain-containing protein</fullName>
    </recommendedName>
</protein>
<evidence type="ECO:0000256" key="10">
    <source>
        <dbReference type="SAM" id="MobiDB-lite"/>
    </source>
</evidence>
<evidence type="ECO:0000256" key="3">
    <source>
        <dbReference type="ARBA" id="ARBA00022692"/>
    </source>
</evidence>
<keyword evidence="6" id="KW-1133">Transmembrane helix</keyword>
<dbReference type="PANTHER" id="PTHR12825:SF0">
    <property type="entry name" value="VESICLE TRANSPORT PROTEIN SEC20"/>
    <property type="match status" value="1"/>
</dbReference>
<dbReference type="Proteomes" id="UP001412239">
    <property type="component" value="Unassembled WGS sequence"/>
</dbReference>
<evidence type="ECO:0000313" key="12">
    <source>
        <dbReference type="EMBL" id="CUS09237.1"/>
    </source>
</evidence>
<evidence type="ECO:0000256" key="9">
    <source>
        <dbReference type="ARBA" id="ARBA00037934"/>
    </source>
</evidence>
<keyword evidence="4" id="KW-0256">Endoplasmic reticulum</keyword>
<evidence type="ECO:0000256" key="6">
    <source>
        <dbReference type="ARBA" id="ARBA00022989"/>
    </source>
</evidence>
<keyword evidence="13" id="KW-1185">Reference proteome</keyword>
<dbReference type="GO" id="GO:0005789">
    <property type="term" value="C:endoplasmic reticulum membrane"/>
    <property type="evidence" value="ECO:0007669"/>
    <property type="project" value="UniProtKB-SubCell"/>
</dbReference>
<organism evidence="12 13">
    <name type="scientific">Tuber aestivum</name>
    <name type="common">summer truffle</name>
    <dbReference type="NCBI Taxonomy" id="59557"/>
    <lineage>
        <taxon>Eukaryota</taxon>
        <taxon>Fungi</taxon>
        <taxon>Dikarya</taxon>
        <taxon>Ascomycota</taxon>
        <taxon>Pezizomycotina</taxon>
        <taxon>Pezizomycetes</taxon>
        <taxon>Pezizales</taxon>
        <taxon>Tuberaceae</taxon>
        <taxon>Tuber</taxon>
    </lineage>
</organism>
<reference evidence="12" key="1">
    <citation type="submission" date="2015-10" db="EMBL/GenBank/DDBJ databases">
        <authorList>
            <person name="Regsiter A."/>
            <person name="william w."/>
        </authorList>
    </citation>
    <scope>NUCLEOTIDE SEQUENCE</scope>
    <source>
        <strain evidence="12">Montdore</strain>
    </source>
</reference>
<feature type="region of interest" description="Disordered" evidence="10">
    <location>
        <begin position="334"/>
        <end position="374"/>
    </location>
</feature>
<comment type="subcellular location">
    <subcellularLocation>
        <location evidence="1">Endoplasmic reticulum membrane</location>
        <topology evidence="1">Single-pass type IV membrane protein</topology>
    </subcellularLocation>
</comment>
<dbReference type="InterPro" id="IPR005606">
    <property type="entry name" value="Sec20"/>
</dbReference>
<evidence type="ECO:0000256" key="5">
    <source>
        <dbReference type="ARBA" id="ARBA00022892"/>
    </source>
</evidence>
<evidence type="ECO:0000256" key="8">
    <source>
        <dbReference type="ARBA" id="ARBA00023136"/>
    </source>
</evidence>
<feature type="region of interest" description="Disordered" evidence="10">
    <location>
        <begin position="116"/>
        <end position="135"/>
    </location>
</feature>
<evidence type="ECO:0000256" key="7">
    <source>
        <dbReference type="ARBA" id="ARBA00023054"/>
    </source>
</evidence>
<evidence type="ECO:0000259" key="11">
    <source>
        <dbReference type="Pfam" id="PF03908"/>
    </source>
</evidence>
<dbReference type="GO" id="GO:0005484">
    <property type="term" value="F:SNAP receptor activity"/>
    <property type="evidence" value="ECO:0007669"/>
    <property type="project" value="InterPro"/>
</dbReference>
<dbReference type="InterPro" id="IPR056173">
    <property type="entry name" value="Sec20_C"/>
</dbReference>
<evidence type="ECO:0000256" key="2">
    <source>
        <dbReference type="ARBA" id="ARBA00022448"/>
    </source>
</evidence>
<keyword evidence="7" id="KW-0175">Coiled coil</keyword>
<evidence type="ECO:0000313" key="13">
    <source>
        <dbReference type="Proteomes" id="UP001412239"/>
    </source>
</evidence>
<accession>A0A292PRZ0</accession>
<dbReference type="GO" id="GO:0031201">
    <property type="term" value="C:SNARE complex"/>
    <property type="evidence" value="ECO:0007669"/>
    <property type="project" value="TreeGrafter"/>
</dbReference>
<name>A0A292PRZ0_9PEZI</name>
<dbReference type="PANTHER" id="PTHR12825">
    <property type="entry name" value="BNIP1-RELATED"/>
    <property type="match status" value="1"/>
</dbReference>
<keyword evidence="2" id="KW-0813">Transport</keyword>
<proteinExistence type="inferred from homology"/>
<keyword evidence="5" id="KW-0931">ER-Golgi transport</keyword>
<comment type="similarity">
    <text evidence="9">Belongs to the SEC20 family.</text>
</comment>
<gene>
    <name evidence="12" type="ORF">GSTUAT00006663001</name>
</gene>
<dbReference type="EMBL" id="LN891091">
    <property type="protein sequence ID" value="CUS09237.1"/>
    <property type="molecule type" value="Genomic_DNA"/>
</dbReference>
<evidence type="ECO:0000256" key="4">
    <source>
        <dbReference type="ARBA" id="ARBA00022824"/>
    </source>
</evidence>
<dbReference type="AlphaFoldDB" id="A0A292PRZ0"/>
<keyword evidence="3" id="KW-0812">Transmembrane</keyword>
<evidence type="ECO:0000256" key="1">
    <source>
        <dbReference type="ARBA" id="ARBA00004163"/>
    </source>
</evidence>